<name>A0A1I7W6J2_HETBA</name>
<dbReference type="AlphaFoldDB" id="A0A1I7W6J2"/>
<sequence length="79" mass="9285">MSRDPKLNQDEKDQIKALSTAGYTLKQISDVVKRSKKAVSNLWRMLKKSPNIVRSQMKKYRQLTQTNRETSPSQMFHEM</sequence>
<dbReference type="Gene3D" id="1.10.10.60">
    <property type="entry name" value="Homeodomain-like"/>
    <property type="match status" value="1"/>
</dbReference>
<evidence type="ECO:0000313" key="2">
    <source>
        <dbReference type="WBParaSite" id="Hba_00220"/>
    </source>
</evidence>
<evidence type="ECO:0000313" key="1">
    <source>
        <dbReference type="Proteomes" id="UP000095283"/>
    </source>
</evidence>
<proteinExistence type="predicted"/>
<dbReference type="Proteomes" id="UP000095283">
    <property type="component" value="Unplaced"/>
</dbReference>
<protein>
    <submittedName>
        <fullName evidence="2">HTH_38 domain-containing protein</fullName>
    </submittedName>
</protein>
<dbReference type="SUPFAM" id="SSF109709">
    <property type="entry name" value="KorB DNA-binding domain-like"/>
    <property type="match status" value="1"/>
</dbReference>
<keyword evidence="1" id="KW-1185">Reference proteome</keyword>
<reference evidence="2" key="1">
    <citation type="submission" date="2016-11" db="UniProtKB">
        <authorList>
            <consortium name="WormBaseParasite"/>
        </authorList>
    </citation>
    <scope>IDENTIFICATION</scope>
</reference>
<organism evidence="1 2">
    <name type="scientific">Heterorhabditis bacteriophora</name>
    <name type="common">Entomopathogenic nematode worm</name>
    <dbReference type="NCBI Taxonomy" id="37862"/>
    <lineage>
        <taxon>Eukaryota</taxon>
        <taxon>Metazoa</taxon>
        <taxon>Ecdysozoa</taxon>
        <taxon>Nematoda</taxon>
        <taxon>Chromadorea</taxon>
        <taxon>Rhabditida</taxon>
        <taxon>Rhabditina</taxon>
        <taxon>Rhabditomorpha</taxon>
        <taxon>Strongyloidea</taxon>
        <taxon>Heterorhabditidae</taxon>
        <taxon>Heterorhabditis</taxon>
    </lineage>
</organism>
<accession>A0A1I7W6J2</accession>
<dbReference type="WBParaSite" id="Hba_00220">
    <property type="protein sequence ID" value="Hba_00220"/>
    <property type="gene ID" value="Hba_00220"/>
</dbReference>